<comment type="caution">
    <text evidence="1">The sequence shown here is derived from an EMBL/GenBank/DDBJ whole genome shotgun (WGS) entry which is preliminary data.</text>
</comment>
<dbReference type="AlphaFoldDB" id="A0A3S5BUT4"/>
<gene>
    <name evidence="1" type="ORF">PXEA_LOCUS34453</name>
</gene>
<evidence type="ECO:0000313" key="2">
    <source>
        <dbReference type="Proteomes" id="UP000784294"/>
    </source>
</evidence>
<sequence length="183" mass="19906">MKLACRASISKREAFNAPDEIAALHEVVFRPSLPSNDLIRPEKEVVVVSSSDRMIGFLSRSGSVMEADSEAGLKRSDGVVRSAFHPPLQGLHLPHPVHQSLHLQPRQQLDVTLLPTETRPTALASALAYLDTHQSVVKVSRLAVLLYHGRLSMRPEEGQVGGSFVSYDFLLAGLADQSCGLFG</sequence>
<dbReference type="Proteomes" id="UP000784294">
    <property type="component" value="Unassembled WGS sequence"/>
</dbReference>
<keyword evidence="2" id="KW-1185">Reference proteome</keyword>
<evidence type="ECO:0000313" key="1">
    <source>
        <dbReference type="EMBL" id="VEL41013.1"/>
    </source>
</evidence>
<protein>
    <submittedName>
        <fullName evidence="1">Uncharacterized protein</fullName>
    </submittedName>
</protein>
<name>A0A3S5BUT4_9PLAT</name>
<organism evidence="1 2">
    <name type="scientific">Protopolystoma xenopodis</name>
    <dbReference type="NCBI Taxonomy" id="117903"/>
    <lineage>
        <taxon>Eukaryota</taxon>
        <taxon>Metazoa</taxon>
        <taxon>Spiralia</taxon>
        <taxon>Lophotrochozoa</taxon>
        <taxon>Platyhelminthes</taxon>
        <taxon>Monogenea</taxon>
        <taxon>Polyopisthocotylea</taxon>
        <taxon>Polystomatidea</taxon>
        <taxon>Polystomatidae</taxon>
        <taxon>Protopolystoma</taxon>
    </lineage>
</organism>
<dbReference type="EMBL" id="CAAALY010267506">
    <property type="protein sequence ID" value="VEL41013.1"/>
    <property type="molecule type" value="Genomic_DNA"/>
</dbReference>
<accession>A0A3S5BUT4</accession>
<proteinExistence type="predicted"/>
<reference evidence="1" key="1">
    <citation type="submission" date="2018-11" db="EMBL/GenBank/DDBJ databases">
        <authorList>
            <consortium name="Pathogen Informatics"/>
        </authorList>
    </citation>
    <scope>NUCLEOTIDE SEQUENCE</scope>
</reference>